<evidence type="ECO:0000313" key="2">
    <source>
        <dbReference type="EMBL" id="AYF31123.1"/>
    </source>
</evidence>
<feature type="compositionally biased region" description="Basic and acidic residues" evidence="1">
    <location>
        <begin position="144"/>
        <end position="153"/>
    </location>
</feature>
<dbReference type="AlphaFoldDB" id="A0A386WT33"/>
<sequence length="153" mass="16816">MAAAVGLTASIVMWATGREQTIVTDLLVAMAAVGVLGWRHHSSDDQRRREEQAMRAELLHFGEVIELMARDMEAADLRAQDAVERARQQGAAEAAAAASAERQRLVERHRTELEATRRRAEARGFVSGARQRLGGGGQGFAPRVVRDQNARPY</sequence>
<proteinExistence type="predicted"/>
<gene>
    <name evidence="2" type="ORF">CSH63_27520</name>
</gene>
<dbReference type="KEGG" id="mtua:CSH63_27520"/>
<reference evidence="2 3" key="1">
    <citation type="submission" date="2017-10" db="EMBL/GenBank/DDBJ databases">
        <title>Integration of genomic and chemical information greatly accelerates assignment of the full stereostructure of myelolactone, a potent inhibitor of myeloma from a marine-derived Micromonospora.</title>
        <authorList>
            <person name="Kim M.C."/>
            <person name="Machado H."/>
            <person name="Jensen P.R."/>
            <person name="Fenical W."/>
        </authorList>
    </citation>
    <scope>NUCLEOTIDE SEQUENCE [LARGE SCALE GENOMIC DNA]</scope>
    <source>
        <strain evidence="2 3">CNY-010</strain>
    </source>
</reference>
<dbReference type="EMBL" id="CP024087">
    <property type="protein sequence ID" value="AYF31123.1"/>
    <property type="molecule type" value="Genomic_DNA"/>
</dbReference>
<accession>A0A386WT33</accession>
<feature type="region of interest" description="Disordered" evidence="1">
    <location>
        <begin position="124"/>
        <end position="153"/>
    </location>
</feature>
<protein>
    <submittedName>
        <fullName evidence="2">Uncharacterized protein</fullName>
    </submittedName>
</protein>
<organism evidence="2 3">
    <name type="scientific">Micromonospora tulbaghiae</name>
    <dbReference type="NCBI Taxonomy" id="479978"/>
    <lineage>
        <taxon>Bacteria</taxon>
        <taxon>Bacillati</taxon>
        <taxon>Actinomycetota</taxon>
        <taxon>Actinomycetes</taxon>
        <taxon>Micromonosporales</taxon>
        <taxon>Micromonosporaceae</taxon>
        <taxon>Micromonospora</taxon>
    </lineage>
</organism>
<evidence type="ECO:0000256" key="1">
    <source>
        <dbReference type="SAM" id="MobiDB-lite"/>
    </source>
</evidence>
<dbReference type="Proteomes" id="UP000267804">
    <property type="component" value="Chromosome"/>
</dbReference>
<name>A0A386WT33_9ACTN</name>
<evidence type="ECO:0000313" key="3">
    <source>
        <dbReference type="Proteomes" id="UP000267804"/>
    </source>
</evidence>